<keyword evidence="6 9" id="KW-1133">Transmembrane helix</keyword>
<dbReference type="AlphaFoldDB" id="A0A1X7VPM1"/>
<keyword evidence="2 9" id="KW-0812">Transmembrane</keyword>
<evidence type="ECO:0000256" key="6">
    <source>
        <dbReference type="ARBA" id="ARBA00022989"/>
    </source>
</evidence>
<keyword evidence="5" id="KW-0862">Zinc</keyword>
<comment type="subcellular location">
    <subcellularLocation>
        <location evidence="1">Membrane</location>
    </subcellularLocation>
</comment>
<gene>
    <name evidence="11" type="primary">109587814</name>
</gene>
<dbReference type="Pfam" id="PF13639">
    <property type="entry name" value="zf-RING_2"/>
    <property type="match status" value="1"/>
</dbReference>
<dbReference type="PANTHER" id="PTHR46539">
    <property type="entry name" value="E3 UBIQUITIN-PROTEIN LIGASE ATL42"/>
    <property type="match status" value="1"/>
</dbReference>
<keyword evidence="12" id="KW-1185">Reference proteome</keyword>
<dbReference type="PROSITE" id="PS50089">
    <property type="entry name" value="ZF_RING_2"/>
    <property type="match status" value="1"/>
</dbReference>
<evidence type="ECO:0000313" key="11">
    <source>
        <dbReference type="EnsemblMetazoa" id="Aqu2.1.42032_001"/>
    </source>
</evidence>
<dbReference type="InterPro" id="IPR001841">
    <property type="entry name" value="Znf_RING"/>
</dbReference>
<feature type="transmembrane region" description="Helical" evidence="9">
    <location>
        <begin position="12"/>
        <end position="35"/>
    </location>
</feature>
<evidence type="ECO:0000256" key="8">
    <source>
        <dbReference type="PROSITE-ProRule" id="PRU00175"/>
    </source>
</evidence>
<evidence type="ECO:0000313" key="12">
    <source>
        <dbReference type="Proteomes" id="UP000007879"/>
    </source>
</evidence>
<dbReference type="FunCoup" id="A0A1X7VPM1">
    <property type="interactions" value="36"/>
</dbReference>
<dbReference type="Proteomes" id="UP000007879">
    <property type="component" value="Unassembled WGS sequence"/>
</dbReference>
<dbReference type="Gene3D" id="3.30.40.10">
    <property type="entry name" value="Zinc/RING finger domain, C3HC4 (zinc finger)"/>
    <property type="match status" value="1"/>
</dbReference>
<proteinExistence type="predicted"/>
<dbReference type="PROSITE" id="PS51257">
    <property type="entry name" value="PROKAR_LIPOPROTEIN"/>
    <property type="match status" value="1"/>
</dbReference>
<feature type="domain" description="RING-type" evidence="10">
    <location>
        <begin position="77"/>
        <end position="118"/>
    </location>
</feature>
<evidence type="ECO:0000256" key="2">
    <source>
        <dbReference type="ARBA" id="ARBA00022692"/>
    </source>
</evidence>
<dbReference type="SMART" id="SM00184">
    <property type="entry name" value="RING"/>
    <property type="match status" value="1"/>
</dbReference>
<evidence type="ECO:0000259" key="10">
    <source>
        <dbReference type="PROSITE" id="PS50089"/>
    </source>
</evidence>
<dbReference type="InterPro" id="IPR013083">
    <property type="entry name" value="Znf_RING/FYVE/PHD"/>
</dbReference>
<evidence type="ECO:0000256" key="1">
    <source>
        <dbReference type="ARBA" id="ARBA00004370"/>
    </source>
</evidence>
<dbReference type="OrthoDB" id="9351703at2759"/>
<dbReference type="KEGG" id="aqu:109587814"/>
<dbReference type="PANTHER" id="PTHR46539:SF9">
    <property type="entry name" value="RING-H2 FINGER PROTEIN ATL56"/>
    <property type="match status" value="1"/>
</dbReference>
<dbReference type="GO" id="GO:0008270">
    <property type="term" value="F:zinc ion binding"/>
    <property type="evidence" value="ECO:0007669"/>
    <property type="project" value="UniProtKB-KW"/>
</dbReference>
<keyword evidence="7 9" id="KW-0472">Membrane</keyword>
<evidence type="ECO:0000256" key="7">
    <source>
        <dbReference type="ARBA" id="ARBA00023136"/>
    </source>
</evidence>
<protein>
    <recommendedName>
        <fullName evidence="10">RING-type domain-containing protein</fullName>
    </recommendedName>
</protein>
<reference evidence="12" key="1">
    <citation type="journal article" date="2010" name="Nature">
        <title>The Amphimedon queenslandica genome and the evolution of animal complexity.</title>
        <authorList>
            <person name="Srivastava M."/>
            <person name="Simakov O."/>
            <person name="Chapman J."/>
            <person name="Fahey B."/>
            <person name="Gauthier M.E."/>
            <person name="Mitros T."/>
            <person name="Richards G.S."/>
            <person name="Conaco C."/>
            <person name="Dacre M."/>
            <person name="Hellsten U."/>
            <person name="Larroux C."/>
            <person name="Putnam N.H."/>
            <person name="Stanke M."/>
            <person name="Adamska M."/>
            <person name="Darling A."/>
            <person name="Degnan S.M."/>
            <person name="Oakley T.H."/>
            <person name="Plachetzki D.C."/>
            <person name="Zhai Y."/>
            <person name="Adamski M."/>
            <person name="Calcino A."/>
            <person name="Cummins S.F."/>
            <person name="Goodstein D.M."/>
            <person name="Harris C."/>
            <person name="Jackson D.J."/>
            <person name="Leys S.P."/>
            <person name="Shu S."/>
            <person name="Woodcroft B.J."/>
            <person name="Vervoort M."/>
            <person name="Kosik K.S."/>
            <person name="Manning G."/>
            <person name="Degnan B.M."/>
            <person name="Rokhsar D.S."/>
        </authorList>
    </citation>
    <scope>NUCLEOTIDE SEQUENCE [LARGE SCALE GENOMIC DNA]</scope>
</reference>
<keyword evidence="3" id="KW-0479">Metal-binding</keyword>
<keyword evidence="4 8" id="KW-0863">Zinc-finger</keyword>
<evidence type="ECO:0000256" key="3">
    <source>
        <dbReference type="ARBA" id="ARBA00022723"/>
    </source>
</evidence>
<dbReference type="EnsemblMetazoa" id="XM_020004037.1">
    <property type="protein sequence ID" value="XP_019859596.1"/>
    <property type="gene ID" value="LOC109587814"/>
</dbReference>
<dbReference type="GO" id="GO:0016020">
    <property type="term" value="C:membrane"/>
    <property type="evidence" value="ECO:0007669"/>
    <property type="project" value="UniProtKB-SubCell"/>
</dbReference>
<dbReference type="InParanoid" id="A0A1X7VPM1"/>
<sequence>MADRDSESPILAYVLATGTLLAAACLMCLCLMCCAKCPEWRERRRLKQEKESLLKNCNKVKYSISEGARQSNLCDSCAVCLEDFLDREIIVLCPCRHAYHKKCLCDWLSQSPSCPICKEGVSLNASTEKTPLLA</sequence>
<dbReference type="eggNOG" id="KOG0800">
    <property type="taxonomic scope" value="Eukaryota"/>
</dbReference>
<organism evidence="11">
    <name type="scientific">Amphimedon queenslandica</name>
    <name type="common">Sponge</name>
    <dbReference type="NCBI Taxonomy" id="400682"/>
    <lineage>
        <taxon>Eukaryota</taxon>
        <taxon>Metazoa</taxon>
        <taxon>Porifera</taxon>
        <taxon>Demospongiae</taxon>
        <taxon>Heteroscleromorpha</taxon>
        <taxon>Haplosclerida</taxon>
        <taxon>Niphatidae</taxon>
        <taxon>Amphimedon</taxon>
    </lineage>
</organism>
<reference evidence="11" key="2">
    <citation type="submission" date="2017-05" db="UniProtKB">
        <authorList>
            <consortium name="EnsemblMetazoa"/>
        </authorList>
    </citation>
    <scope>IDENTIFICATION</scope>
</reference>
<dbReference type="EnsemblMetazoa" id="Aqu2.1.42032_001">
    <property type="protein sequence ID" value="Aqu2.1.42032_001"/>
    <property type="gene ID" value="Aqu2.1.42032"/>
</dbReference>
<evidence type="ECO:0000256" key="4">
    <source>
        <dbReference type="ARBA" id="ARBA00022771"/>
    </source>
</evidence>
<accession>A0A1X7VPM1</accession>
<dbReference type="SUPFAM" id="SSF57850">
    <property type="entry name" value="RING/U-box"/>
    <property type="match status" value="1"/>
</dbReference>
<evidence type="ECO:0000256" key="5">
    <source>
        <dbReference type="ARBA" id="ARBA00022833"/>
    </source>
</evidence>
<evidence type="ECO:0000256" key="9">
    <source>
        <dbReference type="SAM" id="Phobius"/>
    </source>
</evidence>
<name>A0A1X7VPM1_AMPQE</name>